<dbReference type="GO" id="GO:0019288">
    <property type="term" value="P:isopentenyl diphosphate biosynthetic process, methylerythritol 4-phosphate pathway"/>
    <property type="evidence" value="ECO:0007669"/>
    <property type="project" value="UniProtKB-UniRule"/>
</dbReference>
<evidence type="ECO:0000256" key="5">
    <source>
        <dbReference type="ARBA" id="ARBA00022741"/>
    </source>
</evidence>
<comment type="similarity">
    <text evidence="1 9">Belongs to the GHMP kinase family. IspE subfamily.</text>
</comment>
<comment type="caution">
    <text evidence="13">The sequence shown here is derived from an EMBL/GenBank/DDBJ whole genome shotgun (WGS) entry which is preliminary data.</text>
</comment>
<dbReference type="HAMAP" id="MF_00061">
    <property type="entry name" value="IspE"/>
    <property type="match status" value="1"/>
</dbReference>
<evidence type="ECO:0000256" key="7">
    <source>
        <dbReference type="ARBA" id="ARBA00022840"/>
    </source>
</evidence>
<dbReference type="GO" id="GO:0005524">
    <property type="term" value="F:ATP binding"/>
    <property type="evidence" value="ECO:0007669"/>
    <property type="project" value="UniProtKB-UniRule"/>
</dbReference>
<evidence type="ECO:0000259" key="11">
    <source>
        <dbReference type="Pfam" id="PF00288"/>
    </source>
</evidence>
<sequence length="361" mass="38368">MERERGPVAGAALRPADGGDRGAVRRRGGRHPVRHVTLRRDRAARGGRAPRARRVTVEARAKLNLGLAVGPRRPDGYHDLATVFQSISLADTLVAEPARRGFTLRVRHADASLAPRPGALARRALVPAGAGNLVLAAARAVAARAGLEAGARFTLVKRIPAQAGLGGGSADAAAAIAALDVLYGLRLGRSLRLEMAAKLGSDVPFAIAGGTALGLGRGERLTPLTLERPFRCVIAVPDWRVPTALAFRLIDRSKYGLTRWQGKLKVAREIGRRRVNPLRALRLGNTFEEVLGGRRRDFELLCTRLRDAGAIAVRMTGSGSAVFGLLGPETSCGDFAGRFAGNEPLFAARSVRAGLRVRKSP</sequence>
<comment type="catalytic activity">
    <reaction evidence="9">
        <text>4-CDP-2-C-methyl-D-erythritol + ATP = 4-CDP-2-C-methyl-D-erythritol 2-phosphate + ADP + H(+)</text>
        <dbReference type="Rhea" id="RHEA:18437"/>
        <dbReference type="ChEBI" id="CHEBI:15378"/>
        <dbReference type="ChEBI" id="CHEBI:30616"/>
        <dbReference type="ChEBI" id="CHEBI:57823"/>
        <dbReference type="ChEBI" id="CHEBI:57919"/>
        <dbReference type="ChEBI" id="CHEBI:456216"/>
        <dbReference type="EC" id="2.7.1.148"/>
    </reaction>
</comment>
<evidence type="ECO:0000256" key="4">
    <source>
        <dbReference type="ARBA" id="ARBA00022679"/>
    </source>
</evidence>
<protein>
    <recommendedName>
        <fullName evidence="3 9">4-diphosphocytidyl-2-C-methyl-D-erythritol kinase</fullName>
        <shortName evidence="9">CMK</shortName>
        <ecNumber evidence="2 9">2.7.1.148</ecNumber>
    </recommendedName>
    <alternativeName>
        <fullName evidence="8 9">4-(cytidine-5'-diphospho)-2-C-methyl-D-erythritol kinase</fullName>
    </alternativeName>
</protein>
<dbReference type="AlphaFoldDB" id="A0A832MJX7"/>
<dbReference type="Pfam" id="PF08544">
    <property type="entry name" value="GHMP_kinases_C"/>
    <property type="match status" value="1"/>
</dbReference>
<name>A0A832MJX7_UNCEI</name>
<organism evidence="13">
    <name type="scientific">Eiseniibacteriota bacterium</name>
    <dbReference type="NCBI Taxonomy" id="2212470"/>
    <lineage>
        <taxon>Bacteria</taxon>
        <taxon>Candidatus Eiseniibacteriota</taxon>
    </lineage>
</organism>
<evidence type="ECO:0000256" key="3">
    <source>
        <dbReference type="ARBA" id="ARBA00017473"/>
    </source>
</evidence>
<evidence type="ECO:0000256" key="6">
    <source>
        <dbReference type="ARBA" id="ARBA00022777"/>
    </source>
</evidence>
<dbReference type="EC" id="2.7.1.148" evidence="2 9"/>
<evidence type="ECO:0000313" key="13">
    <source>
        <dbReference type="EMBL" id="HGZ43280.1"/>
    </source>
</evidence>
<keyword evidence="6 9" id="KW-0418">Kinase</keyword>
<dbReference type="PANTHER" id="PTHR43527">
    <property type="entry name" value="4-DIPHOSPHOCYTIDYL-2-C-METHYL-D-ERYTHRITOL KINASE, CHLOROPLASTIC"/>
    <property type="match status" value="1"/>
</dbReference>
<dbReference type="PANTHER" id="PTHR43527:SF2">
    <property type="entry name" value="4-DIPHOSPHOCYTIDYL-2-C-METHYL-D-ERYTHRITOL KINASE, CHLOROPLASTIC"/>
    <property type="match status" value="1"/>
</dbReference>
<evidence type="ECO:0000256" key="8">
    <source>
        <dbReference type="ARBA" id="ARBA00032554"/>
    </source>
</evidence>
<feature type="domain" description="GHMP kinase N-terminal" evidence="11">
    <location>
        <begin position="132"/>
        <end position="210"/>
    </location>
</feature>
<evidence type="ECO:0000256" key="1">
    <source>
        <dbReference type="ARBA" id="ARBA00009684"/>
    </source>
</evidence>
<feature type="active site" evidence="9">
    <location>
        <position position="62"/>
    </location>
</feature>
<dbReference type="UniPathway" id="UPA00056">
    <property type="reaction ID" value="UER00094"/>
</dbReference>
<dbReference type="GO" id="GO:0016114">
    <property type="term" value="P:terpenoid biosynthetic process"/>
    <property type="evidence" value="ECO:0007669"/>
    <property type="project" value="UniProtKB-UniRule"/>
</dbReference>
<dbReference type="InterPro" id="IPR004424">
    <property type="entry name" value="IspE"/>
</dbReference>
<evidence type="ECO:0000259" key="12">
    <source>
        <dbReference type="Pfam" id="PF08544"/>
    </source>
</evidence>
<keyword evidence="5 9" id="KW-0547">Nucleotide-binding</keyword>
<dbReference type="InterPro" id="IPR013750">
    <property type="entry name" value="GHMP_kinase_C_dom"/>
</dbReference>
<dbReference type="Gene3D" id="3.30.230.10">
    <property type="match status" value="1"/>
</dbReference>
<feature type="active site" evidence="9">
    <location>
        <position position="202"/>
    </location>
</feature>
<feature type="region of interest" description="Disordered" evidence="10">
    <location>
        <begin position="1"/>
        <end position="30"/>
    </location>
</feature>
<feature type="domain" description="GHMP kinase C-terminal" evidence="12">
    <location>
        <begin position="299"/>
        <end position="326"/>
    </location>
</feature>
<keyword evidence="4 9" id="KW-0808">Transferase</keyword>
<comment type="pathway">
    <text evidence="9">Isoprenoid biosynthesis; isopentenyl diphosphate biosynthesis via DXP pathway; isopentenyl diphosphate from 1-deoxy-D-xylulose 5-phosphate: step 3/6.</text>
</comment>
<feature type="binding site" evidence="9">
    <location>
        <begin position="160"/>
        <end position="170"/>
    </location>
    <ligand>
        <name>ATP</name>
        <dbReference type="ChEBI" id="CHEBI:30616"/>
    </ligand>
</feature>
<proteinExistence type="inferred from homology"/>
<evidence type="ECO:0000256" key="10">
    <source>
        <dbReference type="SAM" id="MobiDB-lite"/>
    </source>
</evidence>
<dbReference type="InterPro" id="IPR006204">
    <property type="entry name" value="GHMP_kinase_N_dom"/>
</dbReference>
<dbReference type="InterPro" id="IPR014721">
    <property type="entry name" value="Ribsml_uS5_D2-typ_fold_subgr"/>
</dbReference>
<gene>
    <name evidence="9 13" type="primary">ispE</name>
    <name evidence="13" type="ORF">ENR23_07625</name>
</gene>
<evidence type="ECO:0000256" key="2">
    <source>
        <dbReference type="ARBA" id="ARBA00012052"/>
    </source>
</evidence>
<dbReference type="Pfam" id="PF00288">
    <property type="entry name" value="GHMP_kinases_N"/>
    <property type="match status" value="1"/>
</dbReference>
<dbReference type="SUPFAM" id="SSF55060">
    <property type="entry name" value="GHMP Kinase, C-terminal domain"/>
    <property type="match status" value="1"/>
</dbReference>
<keyword evidence="9" id="KW-0414">Isoprene biosynthesis</keyword>
<dbReference type="NCBIfam" id="TIGR00154">
    <property type="entry name" value="ispE"/>
    <property type="match status" value="1"/>
</dbReference>
<dbReference type="InterPro" id="IPR020568">
    <property type="entry name" value="Ribosomal_Su5_D2-typ_SF"/>
</dbReference>
<dbReference type="Gene3D" id="3.30.70.890">
    <property type="entry name" value="GHMP kinase, C-terminal domain"/>
    <property type="match status" value="1"/>
</dbReference>
<dbReference type="EMBL" id="DSQF01000016">
    <property type="protein sequence ID" value="HGZ43280.1"/>
    <property type="molecule type" value="Genomic_DNA"/>
</dbReference>
<evidence type="ECO:0000256" key="9">
    <source>
        <dbReference type="HAMAP-Rule" id="MF_00061"/>
    </source>
</evidence>
<accession>A0A832MJX7</accession>
<dbReference type="SUPFAM" id="SSF54211">
    <property type="entry name" value="Ribosomal protein S5 domain 2-like"/>
    <property type="match status" value="1"/>
</dbReference>
<reference evidence="13" key="1">
    <citation type="journal article" date="2020" name="mSystems">
        <title>Genome- and Community-Level Interaction Insights into Carbon Utilization and Element Cycling Functions of Hydrothermarchaeota in Hydrothermal Sediment.</title>
        <authorList>
            <person name="Zhou Z."/>
            <person name="Liu Y."/>
            <person name="Xu W."/>
            <person name="Pan J."/>
            <person name="Luo Z.H."/>
            <person name="Li M."/>
        </authorList>
    </citation>
    <scope>NUCLEOTIDE SEQUENCE [LARGE SCALE GENOMIC DNA]</scope>
    <source>
        <strain evidence="13">SpSt-381</strain>
    </source>
</reference>
<keyword evidence="7 9" id="KW-0067">ATP-binding</keyword>
<dbReference type="InterPro" id="IPR036554">
    <property type="entry name" value="GHMP_kinase_C_sf"/>
</dbReference>
<comment type="function">
    <text evidence="9">Catalyzes the phosphorylation of the position 2 hydroxy group of 4-diphosphocytidyl-2C-methyl-D-erythritol.</text>
</comment>
<dbReference type="GO" id="GO:0050515">
    <property type="term" value="F:4-(cytidine 5'-diphospho)-2-C-methyl-D-erythritol kinase activity"/>
    <property type="evidence" value="ECO:0007669"/>
    <property type="project" value="UniProtKB-UniRule"/>
</dbReference>